<comment type="caution">
    <text evidence="3">The sequence shown here is derived from an EMBL/GenBank/DDBJ whole genome shotgun (WGS) entry which is preliminary data.</text>
</comment>
<sequence>MVAGIKLGTLKECLQFLHWLHNGKLGKGMQSLISSRLKRLLEKRYNTVNPTQIENALSAFLSSVHTFHNKLCTSPRGSYAGPQTAKNVLNTLLDCVPKLLAAVYFLRYQVDRRFEALGGGGWADQQVGVIALYASLGGGLVAKFANMTGPVDKYLTAESGTDYGGVIPGGFDPSELRQGHLQGYSEASQMAGDLQSIMEKHAGQNKQNYFLDVYSTTVIPDSGADTANVANALRLVQDFCRIFGKIENKEDFEKHLYTKHKCIDMEQLKTHCKILNESLGKIFTASRFSFTGYARQDEFLIDQYIAKKMASWFKQNLHKVKDSVKNIKAFSDVSHLKKLKGSKALRPEESKALQNYFTNNFITYGFTFYSNSYTTKNAPYDLLQKEWDSAIRELKSSDGGLQRLVEILNGQQCQAQEEQRKQRRNERQDDDQPEEIDEEALEEPADELLREDGQIVEVIPPKKPEVPPAKVSEVTEKKADGTPNQGKKAEGTPNQNNGRSGDTSSGSATVKSPAPAAPPGKDGGSGPAGPTGQVTTMSSSAQDTSVRSGDHTQRTADTVSPVPPLPPPPPSGPASSGMPGVQGQGSPAGVPTGHQSAPPHGNVLTQHTGVSGSSPGSPGCQVTGQNAGQDASQQITQLTSQVVDQNVSSGATPSGVKTSSKVIVRDNFGDGGQAGKDDSWWGENEWIYKEDVKGKWIRKQQEDEWLKTQEQKDLEQQRRLQQHLRRFQQHKSRYTAPTPITIPEPIDFSVDGNVVYYDSDTELQGKRDVFDLRNERYMNSLRVETLRKIEEKHKLQKEAAGRYKTYEEHKYIKGQQDAGDVFTGIVPSNAGGMPKVSVPKVLASIVPIGYPIKPPKWSRPPKNPQQVRSMLDVTSHRVLQPDPMRSTIPSETIAPPMSLMTEFSGSPTDEAKGGFRISALPQIDFQIDKPYTPDVIYDAERIQYIPPPAVRHKNIASPSDIPPHAPFPETFDPGSLEFPTADLCLPPWITQTPTHDSTDFPETELFPSEVPRTVRDMLIWLAGLQHKKHQETLQKCINNAFKRGDYDASDLRLSVNGADIRPENVLNILKLPSVFAASVITAIEPNWRVAISSVTLASKDSDQSKDPDCCALLCQLRDYVYACYYQLAFLKSQCNRNTKEGGWQDCQYGRDAKMSPLQSFLTDAPNSKFKTHPFDPGDICLKSRVNMGFEEEDLPATQQTGNTLSTIFSPTCGGEDPLLTLTSYLNCLTRRTPRTTGELVSFFHNFGNALNDAFSDKLLPLGSALSKSHDHCPDWDSLGDADLNALKVFRGSATPNSNSIHDKDHPKTLSTLLGCDITNANCPQLLKPITYRAYALYSSSFVHHYLSWVAYLSDRLWESLKKLSIDMKKHYGTKCLSLHQCPEALPLLYTHGFTAPEGTLQSRISCSKVSAKLEAVVSGKPIARLMTAMDTFLYGIRLPFLYTIITLWLIATLYILGVLLYRMDVLRIRSHLRTPTSL</sequence>
<feature type="compositionally biased region" description="Low complexity" evidence="1">
    <location>
        <begin position="609"/>
        <end position="619"/>
    </location>
</feature>
<dbReference type="OrthoDB" id="6410656at2759"/>
<reference evidence="3 4" key="1">
    <citation type="journal article" date="2017" name="BMC Genomics">
        <title>Whole-genome assembly of Babesia ovata and comparative genomics between closely related pathogens.</title>
        <authorList>
            <person name="Yamagishi J."/>
            <person name="Asada M."/>
            <person name="Hakimi H."/>
            <person name="Tanaka T.Q."/>
            <person name="Sugimoto C."/>
            <person name="Kawazu S."/>
        </authorList>
    </citation>
    <scope>NUCLEOTIDE SEQUENCE [LARGE SCALE GENOMIC DNA]</scope>
    <source>
        <strain evidence="3 4">Miyake</strain>
    </source>
</reference>
<protein>
    <submittedName>
        <fullName evidence="3">Ribosome-binding protein 1</fullName>
    </submittedName>
</protein>
<keyword evidence="4" id="KW-1185">Reference proteome</keyword>
<feature type="compositionally biased region" description="Polar residues" evidence="1">
    <location>
        <begin position="492"/>
        <end position="510"/>
    </location>
</feature>
<organism evidence="3 4">
    <name type="scientific">Babesia ovata</name>
    <dbReference type="NCBI Taxonomy" id="189622"/>
    <lineage>
        <taxon>Eukaryota</taxon>
        <taxon>Sar</taxon>
        <taxon>Alveolata</taxon>
        <taxon>Apicomplexa</taxon>
        <taxon>Aconoidasida</taxon>
        <taxon>Piroplasmida</taxon>
        <taxon>Babesiidae</taxon>
        <taxon>Babesia</taxon>
    </lineage>
</organism>
<evidence type="ECO:0000256" key="2">
    <source>
        <dbReference type="SAM" id="Phobius"/>
    </source>
</evidence>
<dbReference type="EMBL" id="BDSA01000005">
    <property type="protein sequence ID" value="GBE62558.1"/>
    <property type="molecule type" value="Genomic_DNA"/>
</dbReference>
<feature type="compositionally biased region" description="Polar residues" evidence="1">
    <location>
        <begin position="533"/>
        <end position="547"/>
    </location>
</feature>
<proteinExistence type="predicted"/>
<dbReference type="VEuPathDB" id="PiroplasmaDB:BOVATA_040510"/>
<feature type="compositionally biased region" description="Pro residues" evidence="1">
    <location>
        <begin position="561"/>
        <end position="572"/>
    </location>
</feature>
<dbReference type="RefSeq" id="XP_028868801.1">
    <property type="nucleotide sequence ID" value="XM_029012968.1"/>
</dbReference>
<evidence type="ECO:0000256" key="1">
    <source>
        <dbReference type="SAM" id="MobiDB-lite"/>
    </source>
</evidence>
<gene>
    <name evidence="3" type="ORF">BOVATA_040510</name>
</gene>
<feature type="compositionally biased region" description="Polar residues" evidence="1">
    <location>
        <begin position="620"/>
        <end position="658"/>
    </location>
</feature>
<dbReference type="GeneID" id="39876328"/>
<evidence type="ECO:0000313" key="3">
    <source>
        <dbReference type="EMBL" id="GBE62558.1"/>
    </source>
</evidence>
<feature type="compositionally biased region" description="Acidic residues" evidence="1">
    <location>
        <begin position="428"/>
        <end position="446"/>
    </location>
</feature>
<evidence type="ECO:0000313" key="4">
    <source>
        <dbReference type="Proteomes" id="UP000236319"/>
    </source>
</evidence>
<keyword evidence="2" id="KW-0472">Membrane</keyword>
<dbReference type="Proteomes" id="UP000236319">
    <property type="component" value="Unassembled WGS sequence"/>
</dbReference>
<keyword evidence="2" id="KW-1133">Transmembrane helix</keyword>
<keyword evidence="2" id="KW-0812">Transmembrane</keyword>
<feature type="region of interest" description="Disordered" evidence="1">
    <location>
        <begin position="413"/>
        <end position="658"/>
    </location>
</feature>
<accession>A0A2H6KHT9</accession>
<feature type="transmembrane region" description="Helical" evidence="2">
    <location>
        <begin position="1440"/>
        <end position="1461"/>
    </location>
</feature>
<name>A0A2H6KHT9_9APIC</name>